<dbReference type="Proteomes" id="UP001162156">
    <property type="component" value="Unassembled WGS sequence"/>
</dbReference>
<dbReference type="PANTHER" id="PTHR10773">
    <property type="entry name" value="DNA-DIRECTED RNA POLYMERASES I, II, AND III SUBUNIT RPABC2"/>
    <property type="match status" value="1"/>
</dbReference>
<sequence length="222" mass="25905">MGPPCKCKLLCSTKFPDDVRSELFKKYWAMGSLQRQRDYLSSCVEPLQIKYRRIKVDNTREPRRQNCSFSLLNDGKTIRVCKTFIINTLGITERTIRTVIQAKSSGVGIIPEDRRGKHNNQMKMHQEMLDSIRTHINSIPRIESHYLRAKTTREFIDGGLTCRNAQEIMKFNEFPPRNLQLTMMPIHVFLIPNSTLGSLFLRRIDVINAKHTKMPLKMKRQL</sequence>
<dbReference type="AlphaFoldDB" id="A0AAV8XFK7"/>
<keyword evidence="2" id="KW-1185">Reference proteome</keyword>
<gene>
    <name evidence="1" type="ORF">NQ314_011800</name>
</gene>
<accession>A0AAV8XFK7</accession>
<name>A0AAV8XFK7_9CUCU</name>
<organism evidence="1 2">
    <name type="scientific">Rhamnusium bicolor</name>
    <dbReference type="NCBI Taxonomy" id="1586634"/>
    <lineage>
        <taxon>Eukaryota</taxon>
        <taxon>Metazoa</taxon>
        <taxon>Ecdysozoa</taxon>
        <taxon>Arthropoda</taxon>
        <taxon>Hexapoda</taxon>
        <taxon>Insecta</taxon>
        <taxon>Pterygota</taxon>
        <taxon>Neoptera</taxon>
        <taxon>Endopterygota</taxon>
        <taxon>Coleoptera</taxon>
        <taxon>Polyphaga</taxon>
        <taxon>Cucujiformia</taxon>
        <taxon>Chrysomeloidea</taxon>
        <taxon>Cerambycidae</taxon>
        <taxon>Lepturinae</taxon>
        <taxon>Rhagiini</taxon>
        <taxon>Rhamnusium</taxon>
    </lineage>
</organism>
<protein>
    <submittedName>
        <fullName evidence="1">Uncharacterized protein</fullName>
    </submittedName>
</protein>
<dbReference type="PANTHER" id="PTHR10773:SF19">
    <property type="match status" value="1"/>
</dbReference>
<evidence type="ECO:0000313" key="1">
    <source>
        <dbReference type="EMBL" id="KAJ8937541.1"/>
    </source>
</evidence>
<evidence type="ECO:0000313" key="2">
    <source>
        <dbReference type="Proteomes" id="UP001162156"/>
    </source>
</evidence>
<comment type="caution">
    <text evidence="1">The sequence shown here is derived from an EMBL/GenBank/DDBJ whole genome shotgun (WGS) entry which is preliminary data.</text>
</comment>
<dbReference type="EMBL" id="JANEYF010003312">
    <property type="protein sequence ID" value="KAJ8937541.1"/>
    <property type="molecule type" value="Genomic_DNA"/>
</dbReference>
<reference evidence="1" key="1">
    <citation type="journal article" date="2023" name="Insect Mol. Biol.">
        <title>Genome sequencing provides insights into the evolution of gene families encoding plant cell wall-degrading enzymes in longhorned beetles.</title>
        <authorList>
            <person name="Shin N.R."/>
            <person name="Okamura Y."/>
            <person name="Kirsch R."/>
            <person name="Pauchet Y."/>
        </authorList>
    </citation>
    <scope>NUCLEOTIDE SEQUENCE</scope>
    <source>
        <strain evidence="1">RBIC_L_NR</strain>
    </source>
</reference>
<proteinExistence type="predicted"/>